<comment type="caution">
    <text evidence="1">The sequence shown here is derived from an EMBL/GenBank/DDBJ whole genome shotgun (WGS) entry which is preliminary data.</text>
</comment>
<dbReference type="Proteomes" id="UP000283634">
    <property type="component" value="Unassembled WGS sequence"/>
</dbReference>
<organism evidence="1 2">
    <name type="scientific">Trypanosoma rangeli</name>
    <dbReference type="NCBI Taxonomy" id="5698"/>
    <lineage>
        <taxon>Eukaryota</taxon>
        <taxon>Discoba</taxon>
        <taxon>Euglenozoa</taxon>
        <taxon>Kinetoplastea</taxon>
        <taxon>Metakinetoplastina</taxon>
        <taxon>Trypanosomatida</taxon>
        <taxon>Trypanosomatidae</taxon>
        <taxon>Trypanosoma</taxon>
        <taxon>Herpetosoma</taxon>
    </lineage>
</organism>
<name>A0A422MTS7_TRYRA</name>
<dbReference type="GeneID" id="40333685"/>
<dbReference type="EMBL" id="MKGL01000668">
    <property type="protein sequence ID" value="RNE96586.1"/>
    <property type="molecule type" value="Genomic_DNA"/>
</dbReference>
<gene>
    <name evidence="1" type="ORF">TraAM80_09752</name>
</gene>
<reference evidence="1 2" key="1">
    <citation type="journal article" date="2018" name="BMC Genomics">
        <title>Genomic comparison of Trypanosoma conorhini and Trypanosoma rangeli to Trypanosoma cruzi strains of high and low virulence.</title>
        <authorList>
            <person name="Bradwell K.R."/>
            <person name="Koparde V.N."/>
            <person name="Matveyev A.V."/>
            <person name="Serrano M.G."/>
            <person name="Alves J.M."/>
            <person name="Parikh H."/>
            <person name="Huang B."/>
            <person name="Lee V."/>
            <person name="Espinosa-Alvarez O."/>
            <person name="Ortiz P.A."/>
            <person name="Costa-Martins A.G."/>
            <person name="Teixeira M.M."/>
            <person name="Buck G.A."/>
        </authorList>
    </citation>
    <scope>NUCLEOTIDE SEQUENCE [LARGE SCALE GENOMIC DNA]</scope>
    <source>
        <strain evidence="1 2">AM80</strain>
    </source>
</reference>
<proteinExistence type="predicted"/>
<dbReference type="AlphaFoldDB" id="A0A422MTS7"/>
<sequence>MPPFHFLFPLEAPVVHGDDSFSFLLRWRGSGGAFGRRFEGPRCGGREWAGCAALFLRAVLGALCGRLFLRVSPPSRGGGVALRLRRAVCCGACERCSDKSGDGWPCAVGVRPLRAVLLLLRWCRCVGRRLLHGG</sequence>
<dbReference type="RefSeq" id="XP_029233742.1">
    <property type="nucleotide sequence ID" value="XM_029386418.1"/>
</dbReference>
<protein>
    <submittedName>
        <fullName evidence="1">Uncharacterized protein</fullName>
    </submittedName>
</protein>
<evidence type="ECO:0000313" key="1">
    <source>
        <dbReference type="EMBL" id="RNE96586.1"/>
    </source>
</evidence>
<evidence type="ECO:0000313" key="2">
    <source>
        <dbReference type="Proteomes" id="UP000283634"/>
    </source>
</evidence>
<keyword evidence="2" id="KW-1185">Reference proteome</keyword>
<accession>A0A422MTS7</accession>